<dbReference type="InterPro" id="IPR050382">
    <property type="entry name" value="MFS_Na/Anion_cotransporter"/>
</dbReference>
<organism evidence="10 11">
    <name type="scientific">Acinetobacter vivianii</name>
    <dbReference type="NCBI Taxonomy" id="1776742"/>
    <lineage>
        <taxon>Bacteria</taxon>
        <taxon>Pseudomonadati</taxon>
        <taxon>Pseudomonadota</taxon>
        <taxon>Gammaproteobacteria</taxon>
        <taxon>Moraxellales</taxon>
        <taxon>Moraxellaceae</taxon>
        <taxon>Acinetobacter</taxon>
    </lineage>
</organism>
<dbReference type="CDD" id="cd17319">
    <property type="entry name" value="MFS_ExuT_GudP_like"/>
    <property type="match status" value="1"/>
</dbReference>
<accession>N9Q5L1</accession>
<feature type="transmembrane region" description="Helical" evidence="8">
    <location>
        <begin position="91"/>
        <end position="109"/>
    </location>
</feature>
<keyword evidence="2" id="KW-0813">Transport</keyword>
<keyword evidence="4 8" id="KW-0812">Transmembrane</keyword>
<dbReference type="InterPro" id="IPR011701">
    <property type="entry name" value="MFS"/>
</dbReference>
<keyword evidence="6 8" id="KW-0472">Membrane</keyword>
<feature type="transmembrane region" description="Helical" evidence="8">
    <location>
        <begin position="21"/>
        <end position="38"/>
    </location>
</feature>
<feature type="transmembrane region" description="Helical" evidence="8">
    <location>
        <begin position="390"/>
        <end position="414"/>
    </location>
</feature>
<evidence type="ECO:0000256" key="2">
    <source>
        <dbReference type="ARBA" id="ARBA00022448"/>
    </source>
</evidence>
<feature type="transmembrane region" description="Helical" evidence="8">
    <location>
        <begin position="259"/>
        <end position="278"/>
    </location>
</feature>
<evidence type="ECO:0000256" key="7">
    <source>
        <dbReference type="ARBA" id="ARBA00038514"/>
    </source>
</evidence>
<dbReference type="SUPFAM" id="SSF103473">
    <property type="entry name" value="MFS general substrate transporter"/>
    <property type="match status" value="1"/>
</dbReference>
<dbReference type="GO" id="GO:0005886">
    <property type="term" value="C:plasma membrane"/>
    <property type="evidence" value="ECO:0007669"/>
    <property type="project" value="UniProtKB-SubCell"/>
</dbReference>
<evidence type="ECO:0000259" key="9">
    <source>
        <dbReference type="PROSITE" id="PS50850"/>
    </source>
</evidence>
<evidence type="ECO:0000313" key="11">
    <source>
        <dbReference type="Proteomes" id="UP000013173"/>
    </source>
</evidence>
<evidence type="ECO:0000256" key="8">
    <source>
        <dbReference type="SAM" id="Phobius"/>
    </source>
</evidence>
<dbReference type="InterPro" id="IPR000849">
    <property type="entry name" value="Sugar_P_transporter"/>
</dbReference>
<feature type="transmembrane region" description="Helical" evidence="8">
    <location>
        <begin position="298"/>
        <end position="322"/>
    </location>
</feature>
<dbReference type="FunFam" id="1.20.1250.20:FF:000010">
    <property type="entry name" value="Probable glucarate transporter"/>
    <property type="match status" value="1"/>
</dbReference>
<protein>
    <recommendedName>
        <fullName evidence="9">Major facilitator superfamily (MFS) profile domain-containing protein</fullName>
    </recommendedName>
</protein>
<comment type="subcellular location">
    <subcellularLocation>
        <location evidence="1">Cell membrane</location>
        <topology evidence="1">Multi-pass membrane protein</topology>
    </subcellularLocation>
</comment>
<evidence type="ECO:0000256" key="4">
    <source>
        <dbReference type="ARBA" id="ARBA00022692"/>
    </source>
</evidence>
<comment type="similarity">
    <text evidence="7">Belongs to the major facilitator superfamily. Phthalate permease family.</text>
</comment>
<evidence type="ECO:0000256" key="3">
    <source>
        <dbReference type="ARBA" id="ARBA00022475"/>
    </source>
</evidence>
<feature type="transmembrane region" description="Helical" evidence="8">
    <location>
        <begin position="158"/>
        <end position="180"/>
    </location>
</feature>
<dbReference type="PANTHER" id="PTHR11662:SF399">
    <property type="entry name" value="FI19708P1-RELATED"/>
    <property type="match status" value="1"/>
</dbReference>
<comment type="caution">
    <text evidence="10">The sequence shown here is derived from an EMBL/GenBank/DDBJ whole genome shotgun (WGS) entry which is preliminary data.</text>
</comment>
<evidence type="ECO:0000313" key="10">
    <source>
        <dbReference type="EMBL" id="ENX21725.1"/>
    </source>
</evidence>
<dbReference type="EMBL" id="APRW01000009">
    <property type="protein sequence ID" value="ENX21725.1"/>
    <property type="molecule type" value="Genomic_DNA"/>
</dbReference>
<dbReference type="Pfam" id="PF07690">
    <property type="entry name" value="MFS_1"/>
    <property type="match status" value="1"/>
</dbReference>
<dbReference type="OrthoDB" id="9771451at2"/>
<dbReference type="Proteomes" id="UP000013173">
    <property type="component" value="Unassembled WGS sequence"/>
</dbReference>
<gene>
    <name evidence="10" type="ORF">F892_00963</name>
</gene>
<dbReference type="RefSeq" id="WP_005256463.1">
    <property type="nucleotide sequence ID" value="NZ_BMDR01000009.1"/>
</dbReference>
<dbReference type="HOGENOM" id="CLU_001265_5_1_6"/>
<keyword evidence="3" id="KW-1003">Cell membrane</keyword>
<feature type="transmembrane region" description="Helical" evidence="8">
    <location>
        <begin position="420"/>
        <end position="441"/>
    </location>
</feature>
<proteinExistence type="inferred from homology"/>
<feature type="domain" description="Major facilitator superfamily (MFS) profile" evidence="9">
    <location>
        <begin position="25"/>
        <end position="446"/>
    </location>
</feature>
<evidence type="ECO:0000256" key="6">
    <source>
        <dbReference type="ARBA" id="ARBA00023136"/>
    </source>
</evidence>
<name>N9Q5L1_9GAMM</name>
<dbReference type="AlphaFoldDB" id="N9Q5L1"/>
<dbReference type="Gene3D" id="1.20.1250.20">
    <property type="entry name" value="MFS general substrate transporter like domains"/>
    <property type="match status" value="2"/>
</dbReference>
<feature type="transmembrane region" description="Helical" evidence="8">
    <location>
        <begin position="186"/>
        <end position="207"/>
    </location>
</feature>
<evidence type="ECO:0000256" key="5">
    <source>
        <dbReference type="ARBA" id="ARBA00022989"/>
    </source>
</evidence>
<dbReference type="InterPro" id="IPR036259">
    <property type="entry name" value="MFS_trans_sf"/>
</dbReference>
<dbReference type="GeneID" id="303684987"/>
<keyword evidence="11" id="KW-1185">Reference proteome</keyword>
<dbReference type="PROSITE" id="PS50850">
    <property type="entry name" value="MFS"/>
    <property type="match status" value="1"/>
</dbReference>
<feature type="transmembrane region" description="Helical" evidence="8">
    <location>
        <begin position="358"/>
        <end position="378"/>
    </location>
</feature>
<dbReference type="GO" id="GO:0022857">
    <property type="term" value="F:transmembrane transporter activity"/>
    <property type="evidence" value="ECO:0007669"/>
    <property type="project" value="InterPro"/>
</dbReference>
<sequence>MDNLQTNLAAVSQPRAKHNKTRYYILAMIFLVTSLNYGDRATLSMAAAPMSQELGLSTVTMGYIFSAFGWAYVIGQIPGGWLLDKFGARRVYFWSILLWSFFTILLGFVDILGSIPLIIASLFILRFLVGLSESPAFPGNSQIVAAWFPTKERGTAAAIFNSAQYFATVIFAPFMGWLVAHIHWQSVFWIMGGLGIVIAFIWLKVIYSPEKHPTINSDEFKYLQAGGAITSMGENQLKVADENNKMNFKNIKKLLSSRMLLGIFIAQYCITCLTYFFITWFPVYLVKERQMSILEAGFAAVLPALCGFIGGVLGGVISDKLIKMNKSLTFSRKFPIIFGMLLSTSIVVCNYVDSQTAILFFMSLAFFGKGFGALGWAVMSDVAPKEMVGLSGGLFNTFGNTAGIVIPIAIGYIINSTGSFNGALVFVGVHAVIAIICYLFMVGKIQRFELKPTS</sequence>
<evidence type="ECO:0000256" key="1">
    <source>
        <dbReference type="ARBA" id="ARBA00004651"/>
    </source>
</evidence>
<reference evidence="10 11" key="1">
    <citation type="submission" date="2013-02" db="EMBL/GenBank/DDBJ databases">
        <title>The Genome Sequence of Acinetobacter sp. NIPH 2168.</title>
        <authorList>
            <consortium name="The Broad Institute Genome Sequencing Platform"/>
            <consortium name="The Broad Institute Genome Sequencing Center for Infectious Disease"/>
            <person name="Cerqueira G."/>
            <person name="Feldgarden M."/>
            <person name="Courvalin P."/>
            <person name="Perichon B."/>
            <person name="Grillot-Courvalin C."/>
            <person name="Clermont D."/>
            <person name="Rocha E."/>
            <person name="Yoon E.-J."/>
            <person name="Nemec A."/>
            <person name="Walker B."/>
            <person name="Young S.K."/>
            <person name="Zeng Q."/>
            <person name="Gargeya S."/>
            <person name="Fitzgerald M."/>
            <person name="Haas B."/>
            <person name="Abouelleil A."/>
            <person name="Alvarado L."/>
            <person name="Arachchi H.M."/>
            <person name="Berlin A.M."/>
            <person name="Chapman S.B."/>
            <person name="Dewar J."/>
            <person name="Goldberg J."/>
            <person name="Griggs A."/>
            <person name="Gujja S."/>
            <person name="Hansen M."/>
            <person name="Howarth C."/>
            <person name="Imamovic A."/>
            <person name="Larimer J."/>
            <person name="McCowan C."/>
            <person name="Murphy C."/>
            <person name="Neiman D."/>
            <person name="Pearson M."/>
            <person name="Priest M."/>
            <person name="Roberts A."/>
            <person name="Saif S."/>
            <person name="Shea T."/>
            <person name="Sisk P."/>
            <person name="Sykes S."/>
            <person name="Wortman J."/>
            <person name="Nusbaum C."/>
            <person name="Birren B."/>
        </authorList>
    </citation>
    <scope>NUCLEOTIDE SEQUENCE [LARGE SCALE GENOMIC DNA]</scope>
    <source>
        <strain evidence="10 11">NIPH 2168</strain>
    </source>
</reference>
<keyword evidence="5 8" id="KW-1133">Transmembrane helix</keyword>
<dbReference type="PATRIC" id="fig|1217706.3.peg.917"/>
<feature type="transmembrane region" description="Helical" evidence="8">
    <location>
        <begin position="58"/>
        <end position="79"/>
    </location>
</feature>
<dbReference type="PANTHER" id="PTHR11662">
    <property type="entry name" value="SOLUTE CARRIER FAMILY 17"/>
    <property type="match status" value="1"/>
</dbReference>
<feature type="transmembrane region" description="Helical" evidence="8">
    <location>
        <begin position="334"/>
        <end position="352"/>
    </location>
</feature>
<dbReference type="PIRSF" id="PIRSF002808">
    <property type="entry name" value="Hexose_phosphate_transp"/>
    <property type="match status" value="1"/>
</dbReference>
<dbReference type="NCBIfam" id="TIGR00893">
    <property type="entry name" value="2A0114"/>
    <property type="match status" value="1"/>
</dbReference>
<dbReference type="InterPro" id="IPR020846">
    <property type="entry name" value="MFS_dom"/>
</dbReference>